<evidence type="ECO:0000313" key="3">
    <source>
        <dbReference type="Proteomes" id="UP001194580"/>
    </source>
</evidence>
<sequence>MTRSLSSSFLGVLVLALVVLQGVLAYIEPGRYLILTEDNRFLSVGPVPHVYPPLDVPARIFDNRFLNEAWEVRQAEGGYIIRQTGDRQDTYGLISRNDDVFVSVLSKPRTWVVNRADRDLYTIGVTDQDLLFTQSPDDSLRVLLAPASGSRGQRWRFIPIERDSDAFGRLYGKSRFNVQCAM</sequence>
<evidence type="ECO:0008006" key="4">
    <source>
        <dbReference type="Google" id="ProtNLM"/>
    </source>
</evidence>
<organism evidence="2 3">
    <name type="scientific">Linnemannia exigua</name>
    <dbReference type="NCBI Taxonomy" id="604196"/>
    <lineage>
        <taxon>Eukaryota</taxon>
        <taxon>Fungi</taxon>
        <taxon>Fungi incertae sedis</taxon>
        <taxon>Mucoromycota</taxon>
        <taxon>Mortierellomycotina</taxon>
        <taxon>Mortierellomycetes</taxon>
        <taxon>Mortierellales</taxon>
        <taxon>Mortierellaceae</taxon>
        <taxon>Linnemannia</taxon>
    </lineage>
</organism>
<proteinExistence type="predicted"/>
<dbReference type="Proteomes" id="UP001194580">
    <property type="component" value="Unassembled WGS sequence"/>
</dbReference>
<keyword evidence="3" id="KW-1185">Reference proteome</keyword>
<dbReference type="Gene3D" id="2.80.10.50">
    <property type="match status" value="1"/>
</dbReference>
<name>A0AAD4DBH7_9FUNG</name>
<dbReference type="CDD" id="cd23714">
    <property type="entry name" value="beta-trefoil_Ricin_MtaL"/>
    <property type="match status" value="1"/>
</dbReference>
<comment type="caution">
    <text evidence="2">The sequence shown here is derived from an EMBL/GenBank/DDBJ whole genome shotgun (WGS) entry which is preliminary data.</text>
</comment>
<evidence type="ECO:0000313" key="2">
    <source>
        <dbReference type="EMBL" id="KAG0273843.1"/>
    </source>
</evidence>
<dbReference type="EMBL" id="JAAAIL010000685">
    <property type="protein sequence ID" value="KAG0273843.1"/>
    <property type="molecule type" value="Genomic_DNA"/>
</dbReference>
<protein>
    <recommendedName>
        <fullName evidence="4">Ricin B lectin domain-containing protein</fullName>
    </recommendedName>
</protein>
<feature type="signal peptide" evidence="1">
    <location>
        <begin position="1"/>
        <end position="25"/>
    </location>
</feature>
<dbReference type="AlphaFoldDB" id="A0AAD4DBH7"/>
<reference evidence="2" key="1">
    <citation type="journal article" date="2020" name="Fungal Divers.">
        <title>Resolving the Mortierellaceae phylogeny through synthesis of multi-gene phylogenetics and phylogenomics.</title>
        <authorList>
            <person name="Vandepol N."/>
            <person name="Liber J."/>
            <person name="Desiro A."/>
            <person name="Na H."/>
            <person name="Kennedy M."/>
            <person name="Barry K."/>
            <person name="Grigoriev I.V."/>
            <person name="Miller A.N."/>
            <person name="O'Donnell K."/>
            <person name="Stajich J.E."/>
            <person name="Bonito G."/>
        </authorList>
    </citation>
    <scope>NUCLEOTIDE SEQUENCE</scope>
    <source>
        <strain evidence="2">NRRL 28262</strain>
    </source>
</reference>
<feature type="chain" id="PRO_5042087644" description="Ricin B lectin domain-containing protein" evidence="1">
    <location>
        <begin position="26"/>
        <end position="182"/>
    </location>
</feature>
<gene>
    <name evidence="2" type="ORF">BGZ95_010341</name>
</gene>
<accession>A0AAD4DBH7</accession>
<keyword evidence="1" id="KW-0732">Signal</keyword>
<evidence type="ECO:0000256" key="1">
    <source>
        <dbReference type="SAM" id="SignalP"/>
    </source>
</evidence>